<name>A0AAW0E883_9AGAR</name>
<proteinExistence type="predicted"/>
<comment type="caution">
    <text evidence="2">The sequence shown here is derived from an EMBL/GenBank/DDBJ whole genome shotgun (WGS) entry which is preliminary data.</text>
</comment>
<protein>
    <submittedName>
        <fullName evidence="2">Uncharacterized protein</fullName>
    </submittedName>
</protein>
<reference evidence="2 3" key="1">
    <citation type="journal article" date="2024" name="J Genomics">
        <title>Draft genome sequencing and assembly of Favolaschia claudopus CIRM-BRFM 2984 isolated from oak limbs.</title>
        <authorList>
            <person name="Navarro D."/>
            <person name="Drula E."/>
            <person name="Chaduli D."/>
            <person name="Cazenave R."/>
            <person name="Ahrendt S."/>
            <person name="Wang J."/>
            <person name="Lipzen A."/>
            <person name="Daum C."/>
            <person name="Barry K."/>
            <person name="Grigoriev I.V."/>
            <person name="Favel A."/>
            <person name="Rosso M.N."/>
            <person name="Martin F."/>
        </authorList>
    </citation>
    <scope>NUCLEOTIDE SEQUENCE [LARGE SCALE GENOMIC DNA]</scope>
    <source>
        <strain evidence="2 3">CIRM-BRFM 2984</strain>
    </source>
</reference>
<organism evidence="2 3">
    <name type="scientific">Favolaschia claudopus</name>
    <dbReference type="NCBI Taxonomy" id="2862362"/>
    <lineage>
        <taxon>Eukaryota</taxon>
        <taxon>Fungi</taxon>
        <taxon>Dikarya</taxon>
        <taxon>Basidiomycota</taxon>
        <taxon>Agaricomycotina</taxon>
        <taxon>Agaricomycetes</taxon>
        <taxon>Agaricomycetidae</taxon>
        <taxon>Agaricales</taxon>
        <taxon>Marasmiineae</taxon>
        <taxon>Mycenaceae</taxon>
        <taxon>Favolaschia</taxon>
    </lineage>
</organism>
<dbReference type="AlphaFoldDB" id="A0AAW0E883"/>
<feature type="region of interest" description="Disordered" evidence="1">
    <location>
        <begin position="80"/>
        <end position="134"/>
    </location>
</feature>
<dbReference type="EMBL" id="JAWWNJ010000003">
    <property type="protein sequence ID" value="KAK7059988.1"/>
    <property type="molecule type" value="Genomic_DNA"/>
</dbReference>
<evidence type="ECO:0000256" key="1">
    <source>
        <dbReference type="SAM" id="MobiDB-lite"/>
    </source>
</evidence>
<accession>A0AAW0E883</accession>
<evidence type="ECO:0000313" key="3">
    <source>
        <dbReference type="Proteomes" id="UP001362999"/>
    </source>
</evidence>
<gene>
    <name evidence="2" type="ORF">R3P38DRAFT_2759341</name>
</gene>
<evidence type="ECO:0000313" key="2">
    <source>
        <dbReference type="EMBL" id="KAK7059988.1"/>
    </source>
</evidence>
<sequence>MYLVHSLPMHSKPVDDSQSQRAKAEQTGDSNHHSASKPSSTLHLGERLVSQSSVYDAAHFFCRCTYDVACQFATQISARGSSTNTIQDPGASPAAAVQEASTSGGETGVVAVADDDDEMPDLIPGENSSDEEDA</sequence>
<dbReference type="Proteomes" id="UP001362999">
    <property type="component" value="Unassembled WGS sequence"/>
</dbReference>
<feature type="region of interest" description="Disordered" evidence="1">
    <location>
        <begin position="1"/>
        <end position="43"/>
    </location>
</feature>
<feature type="compositionally biased region" description="Basic and acidic residues" evidence="1">
    <location>
        <begin position="22"/>
        <end position="32"/>
    </location>
</feature>
<keyword evidence="3" id="KW-1185">Reference proteome</keyword>